<gene>
    <name evidence="7" type="ORF">METZ01_LOCUS14381</name>
</gene>
<evidence type="ECO:0000313" key="7">
    <source>
        <dbReference type="EMBL" id="SUZ61527.1"/>
    </source>
</evidence>
<dbReference type="AlphaFoldDB" id="A0A381P537"/>
<feature type="transmembrane region" description="Helical" evidence="5">
    <location>
        <begin position="19"/>
        <end position="36"/>
    </location>
</feature>
<protein>
    <recommendedName>
        <fullName evidence="2">Cell shape-determining protein MreC</fullName>
    </recommendedName>
    <alternativeName>
        <fullName evidence="4">Cell shape protein MreC</fullName>
    </alternativeName>
</protein>
<reference evidence="7" key="1">
    <citation type="submission" date="2018-05" db="EMBL/GenBank/DDBJ databases">
        <authorList>
            <person name="Lanie J.A."/>
            <person name="Ng W.-L."/>
            <person name="Kazmierczak K.M."/>
            <person name="Andrzejewski T.M."/>
            <person name="Davidsen T.M."/>
            <person name="Wayne K.J."/>
            <person name="Tettelin H."/>
            <person name="Glass J.I."/>
            <person name="Rusch D."/>
            <person name="Podicherti R."/>
            <person name="Tsui H.-C.T."/>
            <person name="Winkler M.E."/>
        </authorList>
    </citation>
    <scope>NUCLEOTIDE SEQUENCE</scope>
</reference>
<dbReference type="Gene3D" id="2.40.10.340">
    <property type="entry name" value="Rod shape-determining protein MreC, domain 1"/>
    <property type="match status" value="1"/>
</dbReference>
<organism evidence="7">
    <name type="scientific">marine metagenome</name>
    <dbReference type="NCBI Taxonomy" id="408172"/>
    <lineage>
        <taxon>unclassified sequences</taxon>
        <taxon>metagenomes</taxon>
        <taxon>ecological metagenomes</taxon>
    </lineage>
</organism>
<dbReference type="Pfam" id="PF04085">
    <property type="entry name" value="MreC"/>
    <property type="match status" value="1"/>
</dbReference>
<keyword evidence="5" id="KW-0472">Membrane</keyword>
<dbReference type="PANTHER" id="PTHR34138:SF1">
    <property type="entry name" value="CELL SHAPE-DETERMINING PROTEIN MREC"/>
    <property type="match status" value="1"/>
</dbReference>
<accession>A0A381P537</accession>
<dbReference type="GO" id="GO:0005886">
    <property type="term" value="C:plasma membrane"/>
    <property type="evidence" value="ECO:0007669"/>
    <property type="project" value="TreeGrafter"/>
</dbReference>
<name>A0A381P537_9ZZZZ</name>
<evidence type="ECO:0000256" key="2">
    <source>
        <dbReference type="ARBA" id="ARBA00013855"/>
    </source>
</evidence>
<evidence type="ECO:0000256" key="5">
    <source>
        <dbReference type="SAM" id="Phobius"/>
    </source>
</evidence>
<evidence type="ECO:0000259" key="6">
    <source>
        <dbReference type="Pfam" id="PF04085"/>
    </source>
</evidence>
<comment type="similarity">
    <text evidence="1">Belongs to the MreC family.</text>
</comment>
<dbReference type="GO" id="GO:0008360">
    <property type="term" value="P:regulation of cell shape"/>
    <property type="evidence" value="ECO:0007669"/>
    <property type="project" value="UniProtKB-KW"/>
</dbReference>
<keyword evidence="5" id="KW-0812">Transmembrane</keyword>
<evidence type="ECO:0000256" key="4">
    <source>
        <dbReference type="ARBA" id="ARBA00032089"/>
    </source>
</evidence>
<evidence type="ECO:0000256" key="3">
    <source>
        <dbReference type="ARBA" id="ARBA00022960"/>
    </source>
</evidence>
<dbReference type="InterPro" id="IPR055342">
    <property type="entry name" value="MreC_beta-barrel_core"/>
</dbReference>
<keyword evidence="5" id="KW-1133">Transmembrane helix</keyword>
<dbReference type="Gene3D" id="2.40.10.350">
    <property type="entry name" value="Rod shape-determining protein MreC, domain 2"/>
    <property type="match status" value="1"/>
</dbReference>
<dbReference type="EMBL" id="UINC01000810">
    <property type="protein sequence ID" value="SUZ61527.1"/>
    <property type="molecule type" value="Genomic_DNA"/>
</dbReference>
<keyword evidence="3" id="KW-0133">Cell shape</keyword>
<evidence type="ECO:0000256" key="1">
    <source>
        <dbReference type="ARBA" id="ARBA00009369"/>
    </source>
</evidence>
<dbReference type="InterPro" id="IPR042175">
    <property type="entry name" value="Cell/Rod_MreC_2"/>
</dbReference>
<sequence>MAAFRPEPEHAEGQRRQNLLAISFFILALVTAYIPADMQQSIAWSMRVTTLRPFILTQQWVVAAKENATETGILRAQLDSLTARLSSQAGLLDENRVLRDLLDLAERGEGFFRPATVLRSGIPGSESMFFLELGSGDGIENGAPVVNRHGLVGRILEVRQEMSVGMDWTHPDFRVSAMLQDGRIYGIVENRRGAFREEDRLVLNGTAYYETASDDTPVVTSGLGGMFPRGIPIGRIAGIEEVQGQWRKAYRLRPMVEPGSVTHVIVFTNRVPDNVDQLWSDDSLSTVEKEIVERREP</sequence>
<feature type="domain" description="Rod shape-determining protein MreC beta-barrel core" evidence="6">
    <location>
        <begin position="126"/>
        <end position="267"/>
    </location>
</feature>
<dbReference type="InterPro" id="IPR007221">
    <property type="entry name" value="MreC"/>
</dbReference>
<dbReference type="PANTHER" id="PTHR34138">
    <property type="entry name" value="CELL SHAPE-DETERMINING PROTEIN MREC"/>
    <property type="match status" value="1"/>
</dbReference>
<proteinExistence type="inferred from homology"/>
<dbReference type="InterPro" id="IPR042177">
    <property type="entry name" value="Cell/Rod_1"/>
</dbReference>